<keyword evidence="6" id="KW-1185">Reference proteome</keyword>
<evidence type="ECO:0000259" key="4">
    <source>
        <dbReference type="Pfam" id="PF08614"/>
    </source>
</evidence>
<feature type="coiled-coil region" evidence="2">
    <location>
        <begin position="93"/>
        <end position="190"/>
    </location>
</feature>
<evidence type="ECO:0000256" key="3">
    <source>
        <dbReference type="SAM" id="MobiDB-lite"/>
    </source>
</evidence>
<evidence type="ECO:0000256" key="1">
    <source>
        <dbReference type="ARBA" id="ARBA00005331"/>
    </source>
</evidence>
<dbReference type="Gene3D" id="1.20.5.170">
    <property type="match status" value="1"/>
</dbReference>
<dbReference type="EMBL" id="JAULSV010000004">
    <property type="protein sequence ID" value="KAK0646063.1"/>
    <property type="molecule type" value="Genomic_DNA"/>
</dbReference>
<dbReference type="AlphaFoldDB" id="A0AA39Y4U6"/>
<gene>
    <name evidence="5" type="ORF">B0T16DRAFT_428992</name>
</gene>
<dbReference type="CDD" id="cd22887">
    <property type="entry name" value="Atg16_CCD"/>
    <property type="match status" value="1"/>
</dbReference>
<keyword evidence="2" id="KW-0175">Coiled coil</keyword>
<comment type="caution">
    <text evidence="5">The sequence shown here is derived from an EMBL/GenBank/DDBJ whole genome shotgun (WGS) entry which is preliminary data.</text>
</comment>
<name>A0AA39Y4U6_9PEZI</name>
<protein>
    <submittedName>
        <fullName evidence="5">Autophagy-related protein 16</fullName>
    </submittedName>
</protein>
<accession>A0AA39Y4U6</accession>
<evidence type="ECO:0000313" key="5">
    <source>
        <dbReference type="EMBL" id="KAK0646063.1"/>
    </source>
</evidence>
<sequence>MAGWREEFLASIFEAEQQHPVDHELITACSQLADRVSTLEAEKIALVIQHQAAPSSTPGRSTSRDGKSKDSSRSEHSDPNSETPLVARLRLELAEALRARGQFQTRLQMAEDELTRLRTKTSSDGKSLRDLNTERKVLARKLKDREEELRAKNKLVADVQDELAVLNMQLDQVEKQLGIKEAENKQLVERFMKRVAEEADAMNLASEPLFAKKRSK</sequence>
<reference evidence="5" key="1">
    <citation type="submission" date="2023-06" db="EMBL/GenBank/DDBJ databases">
        <title>Genome-scale phylogeny and comparative genomics of the fungal order Sordariales.</title>
        <authorList>
            <consortium name="Lawrence Berkeley National Laboratory"/>
            <person name="Hensen N."/>
            <person name="Bonometti L."/>
            <person name="Westerberg I."/>
            <person name="Brannstrom I.O."/>
            <person name="Guillou S."/>
            <person name="Cros-Aarteil S."/>
            <person name="Calhoun S."/>
            <person name="Haridas S."/>
            <person name="Kuo A."/>
            <person name="Mondo S."/>
            <person name="Pangilinan J."/>
            <person name="Riley R."/>
            <person name="Labutti K."/>
            <person name="Andreopoulos B."/>
            <person name="Lipzen A."/>
            <person name="Chen C."/>
            <person name="Yanf M."/>
            <person name="Daum C."/>
            <person name="Ng V."/>
            <person name="Clum A."/>
            <person name="Steindorff A."/>
            <person name="Ohm R."/>
            <person name="Martin F."/>
            <person name="Silar P."/>
            <person name="Natvig D."/>
            <person name="Lalanne C."/>
            <person name="Gautier V."/>
            <person name="Ament-Velasquez S.L."/>
            <person name="Kruys A."/>
            <person name="Hutchinson M.I."/>
            <person name="Powell A.J."/>
            <person name="Barry K."/>
            <person name="Miller A.N."/>
            <person name="Grigoriev I.V."/>
            <person name="Debuchy R."/>
            <person name="Gladieux P."/>
            <person name="Thoren M.H."/>
            <person name="Johannesson H."/>
        </authorList>
    </citation>
    <scope>NUCLEOTIDE SEQUENCE</scope>
    <source>
        <strain evidence="5">SMH2532-1</strain>
    </source>
</reference>
<proteinExistence type="inferred from homology"/>
<feature type="compositionally biased region" description="Basic and acidic residues" evidence="3">
    <location>
        <begin position="62"/>
        <end position="79"/>
    </location>
</feature>
<evidence type="ECO:0000313" key="6">
    <source>
        <dbReference type="Proteomes" id="UP001174936"/>
    </source>
</evidence>
<comment type="similarity">
    <text evidence="1">Belongs to the ATG16 family.</text>
</comment>
<organism evidence="5 6">
    <name type="scientific">Cercophora newfieldiana</name>
    <dbReference type="NCBI Taxonomy" id="92897"/>
    <lineage>
        <taxon>Eukaryota</taxon>
        <taxon>Fungi</taxon>
        <taxon>Dikarya</taxon>
        <taxon>Ascomycota</taxon>
        <taxon>Pezizomycotina</taxon>
        <taxon>Sordariomycetes</taxon>
        <taxon>Sordariomycetidae</taxon>
        <taxon>Sordariales</taxon>
        <taxon>Lasiosphaeriaceae</taxon>
        <taxon>Cercophora</taxon>
    </lineage>
</organism>
<dbReference type="InterPro" id="IPR013923">
    <property type="entry name" value="Autophagy-rel_prot_16_dom"/>
</dbReference>
<dbReference type="Proteomes" id="UP001174936">
    <property type="component" value="Unassembled WGS sequence"/>
</dbReference>
<feature type="domain" description="Autophagy-related protein 16" evidence="4">
    <location>
        <begin position="8"/>
        <end position="203"/>
    </location>
</feature>
<feature type="region of interest" description="Disordered" evidence="3">
    <location>
        <begin position="50"/>
        <end position="85"/>
    </location>
</feature>
<dbReference type="Pfam" id="PF08614">
    <property type="entry name" value="ATG16"/>
    <property type="match status" value="1"/>
</dbReference>
<evidence type="ECO:0000256" key="2">
    <source>
        <dbReference type="SAM" id="Coils"/>
    </source>
</evidence>